<evidence type="ECO:0000256" key="1">
    <source>
        <dbReference type="SAM" id="Coils"/>
    </source>
</evidence>
<dbReference type="OrthoDB" id="5880116at2"/>
<protein>
    <submittedName>
        <fullName evidence="3">DUF3450 domain-containing protein</fullName>
    </submittedName>
</protein>
<keyword evidence="4" id="KW-1185">Reference proteome</keyword>
<name>A0A545T4K8_9GAMM</name>
<accession>A0A545T4K8</accession>
<dbReference type="InterPro" id="IPR016866">
    <property type="entry name" value="UCP028069"/>
</dbReference>
<comment type="caution">
    <text evidence="3">The sequence shown here is derived from an EMBL/GenBank/DDBJ whole genome shotgun (WGS) entry which is preliminary data.</text>
</comment>
<dbReference type="Proteomes" id="UP000317839">
    <property type="component" value="Unassembled WGS sequence"/>
</dbReference>
<organism evidence="3 4">
    <name type="scientific">Aliikangiella marina</name>
    <dbReference type="NCBI Taxonomy" id="1712262"/>
    <lineage>
        <taxon>Bacteria</taxon>
        <taxon>Pseudomonadati</taxon>
        <taxon>Pseudomonadota</taxon>
        <taxon>Gammaproteobacteria</taxon>
        <taxon>Oceanospirillales</taxon>
        <taxon>Pleioneaceae</taxon>
        <taxon>Aliikangiella</taxon>
    </lineage>
</organism>
<evidence type="ECO:0000313" key="4">
    <source>
        <dbReference type="Proteomes" id="UP000317839"/>
    </source>
</evidence>
<evidence type="ECO:0000256" key="2">
    <source>
        <dbReference type="SAM" id="SignalP"/>
    </source>
</evidence>
<gene>
    <name evidence="3" type="ORF">FLL45_18245</name>
</gene>
<evidence type="ECO:0000313" key="3">
    <source>
        <dbReference type="EMBL" id="TQV72161.1"/>
    </source>
</evidence>
<proteinExistence type="predicted"/>
<reference evidence="3 4" key="1">
    <citation type="submission" date="2019-06" db="EMBL/GenBank/DDBJ databases">
        <title>Draft genome of Aliikangiella marina GYP-15.</title>
        <authorList>
            <person name="Wang G."/>
        </authorList>
    </citation>
    <scope>NUCLEOTIDE SEQUENCE [LARGE SCALE GENOMIC DNA]</scope>
    <source>
        <strain evidence="3 4">GYP-15</strain>
    </source>
</reference>
<feature type="signal peptide" evidence="2">
    <location>
        <begin position="1"/>
        <end position="25"/>
    </location>
</feature>
<dbReference type="AlphaFoldDB" id="A0A545T4K8"/>
<dbReference type="RefSeq" id="WP_142943491.1">
    <property type="nucleotide sequence ID" value="NZ_VIKR01000005.1"/>
</dbReference>
<sequence>MNKPKRFLIILSACFATTIMTNSVATEVNLKPVVDQSAKINESAARSQQKIDRLAEQIDNKLQAFKAVNKEIDGLKVYNAQMSRQIENQLLQMQSLSDSIEKVSVIERQITPLMLRMIDGLKDFVALDVPFLEEERKTRIDSLETMMDRADVAVSEKFRRVLEAYQIEVDYGRTIEAYSGLASLGNGSGEQEVNYLRIGRVALVYQTRDRKQMGIWNQNERRWDPLDDDFRSHILKGLRMAKKQMAPDMIVVPVSAAE</sequence>
<feature type="coiled-coil region" evidence="1">
    <location>
        <begin position="37"/>
        <end position="71"/>
    </location>
</feature>
<keyword evidence="1" id="KW-0175">Coiled coil</keyword>
<dbReference type="PIRSF" id="PIRSF028069">
    <property type="entry name" value="UCP028069"/>
    <property type="match status" value="1"/>
</dbReference>
<dbReference type="EMBL" id="VIKR01000005">
    <property type="protein sequence ID" value="TQV72161.1"/>
    <property type="molecule type" value="Genomic_DNA"/>
</dbReference>
<dbReference type="Pfam" id="PF11932">
    <property type="entry name" value="DUF3450"/>
    <property type="match status" value="1"/>
</dbReference>
<feature type="chain" id="PRO_5021904212" evidence="2">
    <location>
        <begin position="26"/>
        <end position="258"/>
    </location>
</feature>
<keyword evidence="2" id="KW-0732">Signal</keyword>